<dbReference type="Gene3D" id="3.90.550.10">
    <property type="entry name" value="Spore Coat Polysaccharide Biosynthesis Protein SpsA, Chain A"/>
    <property type="match status" value="1"/>
</dbReference>
<dbReference type="PANTHER" id="PTHR10859">
    <property type="entry name" value="GLYCOSYL TRANSFERASE"/>
    <property type="match status" value="1"/>
</dbReference>
<dbReference type="InterPro" id="IPR035518">
    <property type="entry name" value="DPG_synthase"/>
</dbReference>
<comment type="similarity">
    <text evidence="3">Belongs to the glycosyltransferase 2 family.</text>
</comment>
<feature type="domain" description="Glycosyltransferase 2-like" evidence="13">
    <location>
        <begin position="11"/>
        <end position="140"/>
    </location>
</feature>
<dbReference type="EC" id="2.4.1.117" evidence="4"/>
<dbReference type="Pfam" id="PF00535">
    <property type="entry name" value="Glycos_transf_2"/>
    <property type="match status" value="1"/>
</dbReference>
<dbReference type="SUPFAM" id="SSF53448">
    <property type="entry name" value="Nucleotide-diphospho-sugar transferases"/>
    <property type="match status" value="1"/>
</dbReference>
<evidence type="ECO:0000256" key="2">
    <source>
        <dbReference type="ARBA" id="ARBA00004922"/>
    </source>
</evidence>
<evidence type="ECO:0000256" key="11">
    <source>
        <dbReference type="ARBA" id="ARBA00023136"/>
    </source>
</evidence>
<dbReference type="GO" id="GO:0006487">
    <property type="term" value="P:protein N-linked glycosylation"/>
    <property type="evidence" value="ECO:0007669"/>
    <property type="project" value="TreeGrafter"/>
</dbReference>
<keyword evidence="11" id="KW-0472">Membrane</keyword>
<dbReference type="Proteomes" id="UP000011721">
    <property type="component" value="Chromosome"/>
</dbReference>
<reference evidence="15" key="1">
    <citation type="journal article" date="2013" name="Stand. Genomic Sci.">
        <title>Complete genome sequence of Desulfocapsa sulfexigens, a marine deltaproteobacterium specialized in disproportionating inorganic sulfur compounds.</title>
        <authorList>
            <person name="Finster K.W."/>
            <person name="Kjeldsen K.U."/>
            <person name="Kube M."/>
            <person name="Reinhardt R."/>
            <person name="Mussmann M."/>
            <person name="Amann R."/>
            <person name="Schreiber L."/>
        </authorList>
    </citation>
    <scope>NUCLEOTIDE SEQUENCE [LARGE SCALE GENOMIC DNA]</scope>
    <source>
        <strain evidence="15">DSM 10523 / SB164P1</strain>
    </source>
</reference>
<keyword evidence="8" id="KW-0256">Endoplasmic reticulum</keyword>
<dbReference type="CDD" id="cd04188">
    <property type="entry name" value="DPG_synthase"/>
    <property type="match status" value="1"/>
</dbReference>
<evidence type="ECO:0000256" key="1">
    <source>
        <dbReference type="ARBA" id="ARBA00004389"/>
    </source>
</evidence>
<accession>M1PQ93</accession>
<comment type="catalytic activity">
    <reaction evidence="12">
        <text>a di-trans,poly-cis-dolichyl phosphate + UDP-alpha-D-glucose = a di-trans,poly-cis-dolichyl beta-D-glucosyl phosphate + UDP</text>
        <dbReference type="Rhea" id="RHEA:15401"/>
        <dbReference type="Rhea" id="RHEA-COMP:19498"/>
        <dbReference type="Rhea" id="RHEA-COMP:19502"/>
        <dbReference type="ChEBI" id="CHEBI:57525"/>
        <dbReference type="ChEBI" id="CHEBI:57683"/>
        <dbReference type="ChEBI" id="CHEBI:58223"/>
        <dbReference type="ChEBI" id="CHEBI:58885"/>
        <dbReference type="EC" id="2.4.1.117"/>
    </reaction>
    <physiologicalReaction direction="left-to-right" evidence="12">
        <dbReference type="Rhea" id="RHEA:15402"/>
    </physiologicalReaction>
</comment>
<dbReference type="HOGENOM" id="CLU_033536_9_0_7"/>
<sequence>MFIKEDNYLLSVIIPTYNEQNRIQQTIQDISTYFSQRPIRIELIIVDDGSKDNTLSILQKECSSQSVPITILQNSKNRGKGYSIKRGMLHANGEIRLFTDADLSTPIDEYEKMAQALLKEDYDIAIGSRALANSQKTIPQNFVRDRMGKLFGYIVRWLLLPDIQDSQCGFKAFTAECAQQIFPELTICRFGFDPELLCIAKKRKYRIKEVPITWENNFDSKFRPLSDPINVGFDLFKFKIKSLLRKP</sequence>
<evidence type="ECO:0000256" key="6">
    <source>
        <dbReference type="ARBA" id="ARBA00022679"/>
    </source>
</evidence>
<evidence type="ECO:0000256" key="10">
    <source>
        <dbReference type="ARBA" id="ARBA00022989"/>
    </source>
</evidence>
<name>M1PQ93_DESSD</name>
<keyword evidence="10" id="KW-1133">Transmembrane helix</keyword>
<keyword evidence="15" id="KW-1185">Reference proteome</keyword>
<dbReference type="InterPro" id="IPR029044">
    <property type="entry name" value="Nucleotide-diphossugar_trans"/>
</dbReference>
<evidence type="ECO:0000256" key="3">
    <source>
        <dbReference type="ARBA" id="ARBA00006739"/>
    </source>
</evidence>
<gene>
    <name evidence="14" type="ordered locus">UWK_02006</name>
</gene>
<dbReference type="STRING" id="1167006.UWK_02006"/>
<keyword evidence="9" id="KW-0735">Signal-anchor</keyword>
<comment type="pathway">
    <text evidence="2">Protein modification; protein glycosylation.</text>
</comment>
<dbReference type="PANTHER" id="PTHR10859:SF91">
    <property type="entry name" value="DOLICHYL-PHOSPHATE BETA-GLUCOSYLTRANSFERASE"/>
    <property type="match status" value="1"/>
</dbReference>
<comment type="subcellular location">
    <subcellularLocation>
        <location evidence="1">Endoplasmic reticulum membrane</location>
        <topology evidence="1">Single-pass membrane protein</topology>
    </subcellularLocation>
</comment>
<dbReference type="EMBL" id="CP003985">
    <property type="protein sequence ID" value="AGF78556.1"/>
    <property type="molecule type" value="Genomic_DNA"/>
</dbReference>
<evidence type="ECO:0000256" key="8">
    <source>
        <dbReference type="ARBA" id="ARBA00022824"/>
    </source>
</evidence>
<dbReference type="RefSeq" id="WP_015404247.1">
    <property type="nucleotide sequence ID" value="NC_020304.1"/>
</dbReference>
<dbReference type="AlphaFoldDB" id="M1PQ93"/>
<dbReference type="KEGG" id="dsf:UWK_02006"/>
<proteinExistence type="inferred from homology"/>
<evidence type="ECO:0000256" key="5">
    <source>
        <dbReference type="ARBA" id="ARBA00022676"/>
    </source>
</evidence>
<evidence type="ECO:0000256" key="7">
    <source>
        <dbReference type="ARBA" id="ARBA00022692"/>
    </source>
</evidence>
<dbReference type="GO" id="GO:0004581">
    <property type="term" value="F:dolichyl-phosphate beta-glucosyltransferase activity"/>
    <property type="evidence" value="ECO:0007669"/>
    <property type="project" value="UniProtKB-EC"/>
</dbReference>
<organism evidence="14 15">
    <name type="scientific">Desulfocapsa sulfexigens (strain DSM 10523 / SB164P1)</name>
    <dbReference type="NCBI Taxonomy" id="1167006"/>
    <lineage>
        <taxon>Bacteria</taxon>
        <taxon>Pseudomonadati</taxon>
        <taxon>Thermodesulfobacteriota</taxon>
        <taxon>Desulfobulbia</taxon>
        <taxon>Desulfobulbales</taxon>
        <taxon>Desulfocapsaceae</taxon>
        <taxon>Desulfocapsa</taxon>
    </lineage>
</organism>
<evidence type="ECO:0000256" key="4">
    <source>
        <dbReference type="ARBA" id="ARBA00012583"/>
    </source>
</evidence>
<evidence type="ECO:0000256" key="12">
    <source>
        <dbReference type="ARBA" id="ARBA00045097"/>
    </source>
</evidence>
<keyword evidence="5" id="KW-0328">Glycosyltransferase</keyword>
<evidence type="ECO:0000259" key="13">
    <source>
        <dbReference type="Pfam" id="PF00535"/>
    </source>
</evidence>
<evidence type="ECO:0000313" key="14">
    <source>
        <dbReference type="EMBL" id="AGF78556.1"/>
    </source>
</evidence>
<protein>
    <recommendedName>
        <fullName evidence="4">dolichyl-phosphate beta-glucosyltransferase</fullName>
        <ecNumber evidence="4">2.4.1.117</ecNumber>
    </recommendedName>
</protein>
<evidence type="ECO:0000313" key="15">
    <source>
        <dbReference type="Proteomes" id="UP000011721"/>
    </source>
</evidence>
<dbReference type="InterPro" id="IPR001173">
    <property type="entry name" value="Glyco_trans_2-like"/>
</dbReference>
<dbReference type="OrthoDB" id="9802649at2"/>
<dbReference type="eggNOG" id="COG0463">
    <property type="taxonomic scope" value="Bacteria"/>
</dbReference>
<keyword evidence="6 14" id="KW-0808">Transferase</keyword>
<keyword evidence="7" id="KW-0812">Transmembrane</keyword>
<evidence type="ECO:0000256" key="9">
    <source>
        <dbReference type="ARBA" id="ARBA00022968"/>
    </source>
</evidence>